<dbReference type="Proteomes" id="UP000238358">
    <property type="component" value="Chromosome"/>
</dbReference>
<protein>
    <submittedName>
        <fullName evidence="3">ATP-binding protein</fullName>
    </submittedName>
</protein>
<dbReference type="Gene3D" id="1.10.10.10">
    <property type="entry name" value="Winged helix-like DNA-binding domain superfamily/Winged helix DNA-binding domain"/>
    <property type="match status" value="1"/>
</dbReference>
<evidence type="ECO:0000259" key="1">
    <source>
        <dbReference type="Pfam" id="PF01637"/>
    </source>
</evidence>
<dbReference type="PANTHER" id="PTHR34704:SF1">
    <property type="entry name" value="ATPASE"/>
    <property type="match status" value="1"/>
</dbReference>
<organism evidence="3 4">
    <name type="scientific">Megasphaera elsdenii</name>
    <dbReference type="NCBI Taxonomy" id="907"/>
    <lineage>
        <taxon>Bacteria</taxon>
        <taxon>Bacillati</taxon>
        <taxon>Bacillota</taxon>
        <taxon>Negativicutes</taxon>
        <taxon>Veillonellales</taxon>
        <taxon>Veillonellaceae</taxon>
        <taxon>Megasphaera</taxon>
    </lineage>
</organism>
<evidence type="ECO:0000313" key="4">
    <source>
        <dbReference type="Proteomes" id="UP000238358"/>
    </source>
</evidence>
<dbReference type="Gene3D" id="3.40.50.300">
    <property type="entry name" value="P-loop containing nucleotide triphosphate hydrolases"/>
    <property type="match status" value="1"/>
</dbReference>
<dbReference type="RefSeq" id="WP_027895428.1">
    <property type="nucleotide sequence ID" value="NZ_CP027569.1"/>
</dbReference>
<dbReference type="OrthoDB" id="9813134at2"/>
<dbReference type="SUPFAM" id="SSF46785">
    <property type="entry name" value="Winged helix' DNA-binding domain"/>
    <property type="match status" value="1"/>
</dbReference>
<feature type="domain" description="DUF234" evidence="2">
    <location>
        <begin position="314"/>
        <end position="411"/>
    </location>
</feature>
<dbReference type="AlphaFoldDB" id="A0A2S0M6T8"/>
<dbReference type="InterPro" id="IPR036388">
    <property type="entry name" value="WH-like_DNA-bd_sf"/>
</dbReference>
<accession>A0A2S0M6T8</accession>
<dbReference type="GO" id="GO:0005524">
    <property type="term" value="F:ATP binding"/>
    <property type="evidence" value="ECO:0007669"/>
    <property type="project" value="UniProtKB-KW"/>
</dbReference>
<dbReference type="Pfam" id="PF01637">
    <property type="entry name" value="ATPase_2"/>
    <property type="match status" value="1"/>
</dbReference>
<dbReference type="InterPro" id="IPR036390">
    <property type="entry name" value="WH_DNA-bd_sf"/>
</dbReference>
<name>A0A2S0M6T8_MEGEL</name>
<keyword evidence="3" id="KW-0067">ATP-binding</keyword>
<feature type="domain" description="ATPase" evidence="1">
    <location>
        <begin position="5"/>
        <end position="206"/>
    </location>
</feature>
<proteinExistence type="predicted"/>
<evidence type="ECO:0000259" key="2">
    <source>
        <dbReference type="Pfam" id="PF03008"/>
    </source>
</evidence>
<dbReference type="SUPFAM" id="SSF52540">
    <property type="entry name" value="P-loop containing nucleoside triphosphate hydrolases"/>
    <property type="match status" value="1"/>
</dbReference>
<dbReference type="Pfam" id="PF03008">
    <property type="entry name" value="DUF234"/>
    <property type="match status" value="1"/>
</dbReference>
<reference evidence="3 4" key="1">
    <citation type="journal article" date="2018" name="Genome Announc.">
        <title>Complete genomes of two Megasphaera elsdenii strains, NCIMB 702410 and ATCC 25940.</title>
        <authorList>
            <person name="Hatmaker E.A."/>
            <person name="O'Dell K."/>
            <person name="Riley L.A."/>
            <person name="Klingeman D.M."/>
            <person name="Guss A.M."/>
        </authorList>
    </citation>
    <scope>NUCLEOTIDE SEQUENCE [LARGE SCALE GENOMIC DNA]</scope>
    <source>
        <strain evidence="3 4">NCIMB702410</strain>
    </source>
</reference>
<keyword evidence="3" id="KW-0547">Nucleotide-binding</keyword>
<dbReference type="InterPro" id="IPR004256">
    <property type="entry name" value="DUF234"/>
</dbReference>
<evidence type="ECO:0000313" key="3">
    <source>
        <dbReference type="EMBL" id="AVO27174.1"/>
    </source>
</evidence>
<dbReference type="InterPro" id="IPR027417">
    <property type="entry name" value="P-loop_NTPase"/>
</dbReference>
<sequence>MYQPFIGRKEELDALEKLYETEGFQMMVVYGRRRIGKSTLLSHFIRGKKAIFYTAARNGLQRNLQLLSRRVLDVLAPDLNTLTFSTYEELFAFLSNKCQEERIIFIIDEFPYLAEQAPELLSILQKYIDTEWMQGNMYLILCGSSISFMEEEVLSEKSPLFGRRTAQLQVKPFSYREAADFVPSYTPAEKAVCYGITGGVAKYLSLLRDTKSLDENIVSLFFAKTGYMYEEPSNLLAQEFRNITTYNAIIEAIASGQTKQNAIADLTHLEPSTTSHAIQNLIKTGILKKEYAITDERNKRKVRYTFADYMFRFWYRFLPNGIDAIELGHGDAYYQHVVKPSISDYMGDVFEDMCRHYTLYMGLTGNLPCMITRVGKWWGTDPRKKEETDIDVVGLDTIKKEAILGECKFKNERLDKSVYEALRNRTGLIDHHYRTVQYLLFSKSGFSDWILTHQKEEAIMPIDLMQMYTSH</sequence>
<dbReference type="PANTHER" id="PTHR34704">
    <property type="entry name" value="ATPASE"/>
    <property type="match status" value="1"/>
</dbReference>
<dbReference type="EMBL" id="CP027569">
    <property type="protein sequence ID" value="AVO27174.1"/>
    <property type="molecule type" value="Genomic_DNA"/>
</dbReference>
<gene>
    <name evidence="3" type="ORF">C6Y28_05925</name>
</gene>
<dbReference type="InterPro" id="IPR011579">
    <property type="entry name" value="ATPase_dom"/>
</dbReference>